<gene>
    <name evidence="3" type="ORF">FIBSPDRAFT_759036</name>
</gene>
<feature type="signal peptide" evidence="1">
    <location>
        <begin position="1"/>
        <end position="15"/>
    </location>
</feature>
<dbReference type="Pfam" id="PF26138">
    <property type="entry name" value="DUF8040"/>
    <property type="match status" value="1"/>
</dbReference>
<dbReference type="Proteomes" id="UP000076532">
    <property type="component" value="Unassembled WGS sequence"/>
</dbReference>
<organism evidence="3 4">
    <name type="scientific">Athelia psychrophila</name>
    <dbReference type="NCBI Taxonomy" id="1759441"/>
    <lineage>
        <taxon>Eukaryota</taxon>
        <taxon>Fungi</taxon>
        <taxon>Dikarya</taxon>
        <taxon>Basidiomycota</taxon>
        <taxon>Agaricomycotina</taxon>
        <taxon>Agaricomycetes</taxon>
        <taxon>Agaricomycetidae</taxon>
        <taxon>Atheliales</taxon>
        <taxon>Atheliaceae</taxon>
        <taxon>Athelia</taxon>
    </lineage>
</organism>
<dbReference type="EMBL" id="KV417688">
    <property type="protein sequence ID" value="KZP10004.1"/>
    <property type="molecule type" value="Genomic_DNA"/>
</dbReference>
<keyword evidence="4" id="KW-1185">Reference proteome</keyword>
<feature type="domain" description="DUF8040" evidence="2">
    <location>
        <begin position="33"/>
        <end position="93"/>
    </location>
</feature>
<proteinExistence type="predicted"/>
<sequence>MTIITVAAVAASVAASAIVAHTTPYIEKTPYYTSALSGFAWIRELLDGHPERIRCELGVHKHVFRALVRSLQERGVTSTRNVLIEEQLGIFLY</sequence>
<name>A0A165YWY0_9AGAM</name>
<feature type="chain" id="PRO_5013108254" description="DUF8040 domain-containing protein" evidence="1">
    <location>
        <begin position="16"/>
        <end position="93"/>
    </location>
</feature>
<keyword evidence="1" id="KW-0732">Signal</keyword>
<evidence type="ECO:0000259" key="2">
    <source>
        <dbReference type="Pfam" id="PF26138"/>
    </source>
</evidence>
<evidence type="ECO:0000256" key="1">
    <source>
        <dbReference type="SAM" id="SignalP"/>
    </source>
</evidence>
<dbReference type="AlphaFoldDB" id="A0A165YWY0"/>
<evidence type="ECO:0000313" key="4">
    <source>
        <dbReference type="Proteomes" id="UP000076532"/>
    </source>
</evidence>
<reference evidence="3 4" key="1">
    <citation type="journal article" date="2016" name="Mol. Biol. Evol.">
        <title>Comparative Genomics of Early-Diverging Mushroom-Forming Fungi Provides Insights into the Origins of Lignocellulose Decay Capabilities.</title>
        <authorList>
            <person name="Nagy L.G."/>
            <person name="Riley R."/>
            <person name="Tritt A."/>
            <person name="Adam C."/>
            <person name="Daum C."/>
            <person name="Floudas D."/>
            <person name="Sun H."/>
            <person name="Yadav J.S."/>
            <person name="Pangilinan J."/>
            <person name="Larsson K.H."/>
            <person name="Matsuura K."/>
            <person name="Barry K."/>
            <person name="Labutti K."/>
            <person name="Kuo R."/>
            <person name="Ohm R.A."/>
            <person name="Bhattacharya S.S."/>
            <person name="Shirouzu T."/>
            <person name="Yoshinaga Y."/>
            <person name="Martin F.M."/>
            <person name="Grigoriev I.V."/>
            <person name="Hibbett D.S."/>
        </authorList>
    </citation>
    <scope>NUCLEOTIDE SEQUENCE [LARGE SCALE GENOMIC DNA]</scope>
    <source>
        <strain evidence="3 4">CBS 109695</strain>
    </source>
</reference>
<feature type="non-terminal residue" evidence="3">
    <location>
        <position position="93"/>
    </location>
</feature>
<accession>A0A165YWY0</accession>
<dbReference type="OrthoDB" id="2749291at2759"/>
<dbReference type="InterPro" id="IPR058353">
    <property type="entry name" value="DUF8040"/>
</dbReference>
<protein>
    <recommendedName>
        <fullName evidence="2">DUF8040 domain-containing protein</fullName>
    </recommendedName>
</protein>
<evidence type="ECO:0000313" key="3">
    <source>
        <dbReference type="EMBL" id="KZP10004.1"/>
    </source>
</evidence>